<proteinExistence type="predicted"/>
<name>Q6ZFS4_ORYSJ</name>
<reference evidence="3" key="1">
    <citation type="journal article" date="2005" name="Nature">
        <title>The map-based sequence of the rice genome.</title>
        <authorList>
            <consortium name="International rice genome sequencing project (IRGSP)"/>
            <person name="Matsumoto T."/>
            <person name="Wu J."/>
            <person name="Kanamori H."/>
            <person name="Katayose Y."/>
            <person name="Fujisawa M."/>
            <person name="Namiki N."/>
            <person name="Mizuno H."/>
            <person name="Yamamoto K."/>
            <person name="Antonio B.A."/>
            <person name="Baba T."/>
            <person name="Sakata K."/>
            <person name="Nagamura Y."/>
            <person name="Aoki H."/>
            <person name="Arikawa K."/>
            <person name="Arita K."/>
            <person name="Bito T."/>
            <person name="Chiden Y."/>
            <person name="Fujitsuka N."/>
            <person name="Fukunaka R."/>
            <person name="Hamada M."/>
            <person name="Harada C."/>
            <person name="Hayashi A."/>
            <person name="Hijishita S."/>
            <person name="Honda M."/>
            <person name="Hosokawa S."/>
            <person name="Ichikawa Y."/>
            <person name="Idonuma A."/>
            <person name="Iijima M."/>
            <person name="Ikeda M."/>
            <person name="Ikeno M."/>
            <person name="Ito K."/>
            <person name="Ito S."/>
            <person name="Ito T."/>
            <person name="Ito Y."/>
            <person name="Ito Y."/>
            <person name="Iwabuchi A."/>
            <person name="Kamiya K."/>
            <person name="Karasawa W."/>
            <person name="Kurita K."/>
            <person name="Katagiri S."/>
            <person name="Kikuta A."/>
            <person name="Kobayashi H."/>
            <person name="Kobayashi N."/>
            <person name="Machita K."/>
            <person name="Maehara T."/>
            <person name="Masukawa M."/>
            <person name="Mizubayashi T."/>
            <person name="Mukai Y."/>
            <person name="Nagasaki H."/>
            <person name="Nagata Y."/>
            <person name="Naito S."/>
            <person name="Nakashima M."/>
            <person name="Nakama Y."/>
            <person name="Nakamichi Y."/>
            <person name="Nakamura M."/>
            <person name="Meguro A."/>
            <person name="Negishi M."/>
            <person name="Ohta I."/>
            <person name="Ohta T."/>
            <person name="Okamoto M."/>
            <person name="Ono N."/>
            <person name="Saji S."/>
            <person name="Sakaguchi M."/>
            <person name="Sakai K."/>
            <person name="Shibata M."/>
            <person name="Shimokawa T."/>
            <person name="Song J."/>
            <person name="Takazaki Y."/>
            <person name="Terasawa K."/>
            <person name="Tsugane M."/>
            <person name="Tsuji K."/>
            <person name="Ueda S."/>
            <person name="Waki K."/>
            <person name="Yamagata H."/>
            <person name="Yamamoto M."/>
            <person name="Yamamoto S."/>
            <person name="Yamane H."/>
            <person name="Yoshiki S."/>
            <person name="Yoshihara R."/>
            <person name="Yukawa K."/>
            <person name="Zhong H."/>
            <person name="Yano M."/>
            <person name="Yuan Q."/>
            <person name="Ouyang S."/>
            <person name="Liu J."/>
            <person name="Jones K.M."/>
            <person name="Gansberger K."/>
            <person name="Moffat K."/>
            <person name="Hill J."/>
            <person name="Bera J."/>
            <person name="Fadrosh D."/>
            <person name="Jin S."/>
            <person name="Johri S."/>
            <person name="Kim M."/>
            <person name="Overton L."/>
            <person name="Reardon M."/>
            <person name="Tsitrin T."/>
            <person name="Vuong H."/>
            <person name="Weaver B."/>
            <person name="Ciecko A."/>
            <person name="Tallon L."/>
            <person name="Jackson J."/>
            <person name="Pai G."/>
            <person name="Aken S.V."/>
            <person name="Utterback T."/>
            <person name="Reidmuller S."/>
            <person name="Feldblyum T."/>
            <person name="Hsiao J."/>
            <person name="Zismann V."/>
            <person name="Iobst S."/>
            <person name="de Vazeille A.R."/>
            <person name="Buell C.R."/>
            <person name="Ying K."/>
            <person name="Li Y."/>
            <person name="Lu T."/>
            <person name="Huang Y."/>
            <person name="Zhao Q."/>
            <person name="Feng Q."/>
            <person name="Zhang L."/>
            <person name="Zhu J."/>
            <person name="Weng Q."/>
            <person name="Mu J."/>
            <person name="Lu Y."/>
            <person name="Fan D."/>
            <person name="Liu Y."/>
            <person name="Guan J."/>
            <person name="Zhang Y."/>
            <person name="Yu S."/>
            <person name="Liu X."/>
            <person name="Zhang Y."/>
            <person name="Hong G."/>
            <person name="Han B."/>
            <person name="Choisne N."/>
            <person name="Demange N."/>
            <person name="Orjeda G."/>
            <person name="Samain S."/>
            <person name="Cattolico L."/>
            <person name="Pelletier E."/>
            <person name="Couloux A."/>
            <person name="Segurens B."/>
            <person name="Wincker P."/>
            <person name="D'Hont A."/>
            <person name="Scarpelli C."/>
            <person name="Weissenbach J."/>
            <person name="Salanoubat M."/>
            <person name="Quetier F."/>
            <person name="Yu Y."/>
            <person name="Kim H.R."/>
            <person name="Rambo T."/>
            <person name="Currie J."/>
            <person name="Collura K."/>
            <person name="Luo M."/>
            <person name="Yang T."/>
            <person name="Ammiraju J.S.S."/>
            <person name="Engler F."/>
            <person name="Soderlund C."/>
            <person name="Wing R.A."/>
            <person name="Palmer L.E."/>
            <person name="de la Bastide M."/>
            <person name="Spiegel L."/>
            <person name="Nascimento L."/>
            <person name="Zutavern T."/>
            <person name="O'Shaughnessy A."/>
            <person name="Dike S."/>
            <person name="Dedhia N."/>
            <person name="Preston R."/>
            <person name="Balija V."/>
            <person name="McCombie W.R."/>
            <person name="Chow T."/>
            <person name="Chen H."/>
            <person name="Chung M."/>
            <person name="Chen C."/>
            <person name="Shaw J."/>
            <person name="Wu H."/>
            <person name="Hsiao K."/>
            <person name="Chao Y."/>
            <person name="Chu M."/>
            <person name="Cheng C."/>
            <person name="Hour A."/>
            <person name="Lee P."/>
            <person name="Lin S."/>
            <person name="Lin Y."/>
            <person name="Liou J."/>
            <person name="Liu S."/>
            <person name="Hsing Y."/>
            <person name="Raghuvanshi S."/>
            <person name="Mohanty A."/>
            <person name="Bharti A.K."/>
            <person name="Gaur A."/>
            <person name="Gupta V."/>
            <person name="Kumar D."/>
            <person name="Ravi V."/>
            <person name="Vij S."/>
            <person name="Kapur A."/>
            <person name="Khurana P."/>
            <person name="Khurana P."/>
            <person name="Khurana J.P."/>
            <person name="Tyagi A.K."/>
            <person name="Gaikwad K."/>
            <person name="Singh A."/>
            <person name="Dalal V."/>
            <person name="Srivastava S."/>
            <person name="Dixit A."/>
            <person name="Pal A.K."/>
            <person name="Ghazi I.A."/>
            <person name="Yadav M."/>
            <person name="Pandit A."/>
            <person name="Bhargava A."/>
            <person name="Sureshbabu K."/>
            <person name="Batra K."/>
            <person name="Sharma T.R."/>
            <person name="Mohapatra T."/>
            <person name="Singh N.K."/>
            <person name="Messing J."/>
            <person name="Nelson A.B."/>
            <person name="Fuks G."/>
            <person name="Kavchok S."/>
            <person name="Keizer G."/>
            <person name="Linton E."/>
            <person name="Llaca V."/>
            <person name="Song R."/>
            <person name="Tanyolac B."/>
            <person name="Young S."/>
            <person name="Ho-Il K."/>
            <person name="Hahn J.H."/>
            <person name="Sangsakoo G."/>
            <person name="Vanavichit A."/>
            <person name="de Mattos Luiz.A.T."/>
            <person name="Zimmer P.D."/>
            <person name="Malone G."/>
            <person name="Dellagostin O."/>
            <person name="de Oliveira A.C."/>
            <person name="Bevan M."/>
            <person name="Bancroft I."/>
            <person name="Minx P."/>
            <person name="Cordum H."/>
            <person name="Wilson R."/>
            <person name="Cheng Z."/>
            <person name="Jin W."/>
            <person name="Jiang J."/>
            <person name="Leong S.A."/>
            <person name="Iwama H."/>
            <person name="Gojobori T."/>
            <person name="Itoh T."/>
            <person name="Niimura Y."/>
            <person name="Fujii Y."/>
            <person name="Habara T."/>
            <person name="Sakai H."/>
            <person name="Sato Y."/>
            <person name="Wilson G."/>
            <person name="Kumar K."/>
            <person name="McCouch S."/>
            <person name="Juretic N."/>
            <person name="Hoen D."/>
            <person name="Wright S."/>
            <person name="Bruskiewich R."/>
            <person name="Bureau T."/>
            <person name="Miyao A."/>
            <person name="Hirochika H."/>
            <person name="Nishikawa T."/>
            <person name="Kadowaki K."/>
            <person name="Sugiura M."/>
            <person name="Burr B."/>
            <person name="Sasaki T."/>
        </authorList>
    </citation>
    <scope>NUCLEOTIDE SEQUENCE [LARGE SCALE GENOMIC DNA]</scope>
    <source>
        <strain evidence="3">cv. Nipponbare</strain>
    </source>
</reference>
<reference evidence="3" key="2">
    <citation type="journal article" date="2008" name="Nucleic Acids Res.">
        <title>The rice annotation project database (RAP-DB): 2008 update.</title>
        <authorList>
            <consortium name="The rice annotation project (RAP)"/>
        </authorList>
    </citation>
    <scope>GENOME REANNOTATION</scope>
    <source>
        <strain evidence="3">cv. Nipponbare</strain>
    </source>
</reference>
<organism evidence="2 3">
    <name type="scientific">Oryza sativa subsp. japonica</name>
    <name type="common">Rice</name>
    <dbReference type="NCBI Taxonomy" id="39947"/>
    <lineage>
        <taxon>Eukaryota</taxon>
        <taxon>Viridiplantae</taxon>
        <taxon>Streptophyta</taxon>
        <taxon>Embryophyta</taxon>
        <taxon>Tracheophyta</taxon>
        <taxon>Spermatophyta</taxon>
        <taxon>Magnoliopsida</taxon>
        <taxon>Liliopsida</taxon>
        <taxon>Poales</taxon>
        <taxon>Poaceae</taxon>
        <taxon>BOP clade</taxon>
        <taxon>Oryzoideae</taxon>
        <taxon>Oryzeae</taxon>
        <taxon>Oryzinae</taxon>
        <taxon>Oryza</taxon>
        <taxon>Oryza sativa</taxon>
    </lineage>
</organism>
<accession>Q6ZFS4</accession>
<evidence type="ECO:0000256" key="1">
    <source>
        <dbReference type="SAM" id="MobiDB-lite"/>
    </source>
</evidence>
<evidence type="ECO:0000313" key="2">
    <source>
        <dbReference type="EMBL" id="BAD09251.1"/>
    </source>
</evidence>
<dbReference type="Proteomes" id="UP000000763">
    <property type="component" value="Chromosome 8"/>
</dbReference>
<dbReference type="AlphaFoldDB" id="Q6ZFS4"/>
<protein>
    <submittedName>
        <fullName evidence="2">Uncharacterized protein</fullName>
    </submittedName>
</protein>
<gene>
    <name evidence="2" type="primary">OJ1499_A07.16</name>
</gene>
<feature type="region of interest" description="Disordered" evidence="1">
    <location>
        <begin position="86"/>
        <end position="125"/>
    </location>
</feature>
<sequence length="125" mass="13102">MLGFHPPLTTCESTADAPMLHRPPNLSDMWDHCISAPCTEKSIFVCRPLNWNACENFNFRDPAAAAVPRPDPVAVAVGATVAAAGELDGDDGFDGGRLDSDDGCGSGGWVRRRRDDSDNAGSGGG</sequence>
<dbReference type="EMBL" id="AP004166">
    <property type="protein sequence ID" value="BAD09251.1"/>
    <property type="molecule type" value="Genomic_DNA"/>
</dbReference>
<evidence type="ECO:0000313" key="3">
    <source>
        <dbReference type="Proteomes" id="UP000000763"/>
    </source>
</evidence>